<comment type="caution">
    <text evidence="2">The sequence shown here is derived from an EMBL/GenBank/DDBJ whole genome shotgun (WGS) entry which is preliminary data.</text>
</comment>
<keyword evidence="1" id="KW-0472">Membrane</keyword>
<evidence type="ECO:0000313" key="2">
    <source>
        <dbReference type="EMBL" id="MES1921049.1"/>
    </source>
</evidence>
<protein>
    <submittedName>
        <fullName evidence="2">Uncharacterized protein</fullName>
    </submittedName>
</protein>
<proteinExistence type="predicted"/>
<reference evidence="2 3" key="1">
    <citation type="journal article" date="2024" name="BMC Biol.">
        <title>Comparative genomics of Ascetosporea gives new insight into the evolutionary basis for animal parasitism in Rhizaria.</title>
        <authorList>
            <person name="Hiltunen Thoren M."/>
            <person name="Onut-Brannstrom I."/>
            <person name="Alfjorden A."/>
            <person name="Peckova H."/>
            <person name="Swords F."/>
            <person name="Hooper C."/>
            <person name="Holzer A.S."/>
            <person name="Bass D."/>
            <person name="Burki F."/>
        </authorList>
    </citation>
    <scope>NUCLEOTIDE SEQUENCE [LARGE SCALE GENOMIC DNA]</scope>
    <source>
        <strain evidence="2">20-A016</strain>
    </source>
</reference>
<keyword evidence="1" id="KW-1133">Transmembrane helix</keyword>
<accession>A0ABV2AN07</accession>
<name>A0ABV2AN07_9EUKA</name>
<evidence type="ECO:0000256" key="1">
    <source>
        <dbReference type="SAM" id="Phobius"/>
    </source>
</evidence>
<dbReference type="EMBL" id="JBDODL010001050">
    <property type="protein sequence ID" value="MES1921049.1"/>
    <property type="molecule type" value="Genomic_DNA"/>
</dbReference>
<dbReference type="Proteomes" id="UP001439008">
    <property type="component" value="Unassembled WGS sequence"/>
</dbReference>
<gene>
    <name evidence="2" type="ORF">MHBO_002647</name>
</gene>
<keyword evidence="1" id="KW-0812">Transmembrane</keyword>
<keyword evidence="3" id="KW-1185">Reference proteome</keyword>
<sequence>MKKRAFGAIIISAGAILLFYFYRKATKRNLSYFPAKIAKSIRNKFGDELLFYSKKLPNGERVLSLNTNFQIYNEPDSHSSKSFFDILDKYLEFIKHENDDEKDFQKLFLQFSAKKCPFFRQKNRH</sequence>
<evidence type="ECO:0000313" key="3">
    <source>
        <dbReference type="Proteomes" id="UP001439008"/>
    </source>
</evidence>
<organism evidence="2 3">
    <name type="scientific">Bonamia ostreae</name>
    <dbReference type="NCBI Taxonomy" id="126728"/>
    <lineage>
        <taxon>Eukaryota</taxon>
        <taxon>Sar</taxon>
        <taxon>Rhizaria</taxon>
        <taxon>Endomyxa</taxon>
        <taxon>Ascetosporea</taxon>
        <taxon>Haplosporida</taxon>
        <taxon>Bonamia</taxon>
    </lineage>
</organism>
<feature type="transmembrane region" description="Helical" evidence="1">
    <location>
        <begin position="6"/>
        <end position="22"/>
    </location>
</feature>